<proteinExistence type="predicted"/>
<reference evidence="2 3" key="1">
    <citation type="journal article" date="2016" name="Nat. Commun.">
        <title>Thousands of microbial genomes shed light on interconnected biogeochemical processes in an aquifer system.</title>
        <authorList>
            <person name="Anantharaman K."/>
            <person name="Brown C.T."/>
            <person name="Hug L.A."/>
            <person name="Sharon I."/>
            <person name="Castelle C.J."/>
            <person name="Probst A.J."/>
            <person name="Thomas B.C."/>
            <person name="Singh A."/>
            <person name="Wilkins M.J."/>
            <person name="Karaoz U."/>
            <person name="Brodie E.L."/>
            <person name="Williams K.H."/>
            <person name="Hubbard S.S."/>
            <person name="Banfield J.F."/>
        </authorList>
    </citation>
    <scope>NUCLEOTIDE SEQUENCE [LARGE SCALE GENOMIC DNA]</scope>
</reference>
<gene>
    <name evidence="2" type="ORF">A2Y85_00420</name>
</gene>
<keyword evidence="1" id="KW-0812">Transmembrane</keyword>
<evidence type="ECO:0000313" key="2">
    <source>
        <dbReference type="EMBL" id="OGC42232.1"/>
    </source>
</evidence>
<feature type="transmembrane region" description="Helical" evidence="1">
    <location>
        <begin position="62"/>
        <end position="85"/>
    </location>
</feature>
<name>A0A1F4UBD0_UNCW3</name>
<dbReference type="AlphaFoldDB" id="A0A1F4UBD0"/>
<keyword evidence="1" id="KW-1133">Transmembrane helix</keyword>
<protein>
    <submittedName>
        <fullName evidence="2">Uncharacterized protein</fullName>
    </submittedName>
</protein>
<evidence type="ECO:0000313" key="3">
    <source>
        <dbReference type="Proteomes" id="UP000177025"/>
    </source>
</evidence>
<accession>A0A1F4UBD0</accession>
<dbReference type="Proteomes" id="UP000177025">
    <property type="component" value="Unassembled WGS sequence"/>
</dbReference>
<feature type="transmembrane region" description="Helical" evidence="1">
    <location>
        <begin position="27"/>
        <end position="50"/>
    </location>
</feature>
<evidence type="ECO:0000256" key="1">
    <source>
        <dbReference type="SAM" id="Phobius"/>
    </source>
</evidence>
<comment type="caution">
    <text evidence="2">The sequence shown here is derived from an EMBL/GenBank/DDBJ whole genome shotgun (WGS) entry which is preliminary data.</text>
</comment>
<sequence>MIQYFIIAAPFGIDPGTYQSLAVIPNYLLVLGAILLWLAFFVLGIIARRYEIVLGEKTNWQFMILAPTGILIFAIIQLVFCGIGGRMMLPKGGINYIAYVFFLLSGFLSLIASMRFYQVTKGG</sequence>
<feature type="transmembrane region" description="Helical" evidence="1">
    <location>
        <begin position="97"/>
        <end position="117"/>
    </location>
</feature>
<dbReference type="EMBL" id="MEUM01000076">
    <property type="protein sequence ID" value="OGC42232.1"/>
    <property type="molecule type" value="Genomic_DNA"/>
</dbReference>
<organism evidence="2 3">
    <name type="scientific">candidate division WOR-3 bacterium RBG_13_43_14</name>
    <dbReference type="NCBI Taxonomy" id="1802590"/>
    <lineage>
        <taxon>Bacteria</taxon>
        <taxon>Bacteria division WOR-3</taxon>
    </lineage>
</organism>
<keyword evidence="1" id="KW-0472">Membrane</keyword>